<evidence type="ECO:0000313" key="2">
    <source>
        <dbReference type="EMBL" id="MDQ0180923.1"/>
    </source>
</evidence>
<protein>
    <submittedName>
        <fullName evidence="1">Uncharacterized protein</fullName>
    </submittedName>
</protein>
<gene>
    <name evidence="1" type="ORF">J2S90_001603</name>
    <name evidence="2" type="ORF">J2S93_002350</name>
</gene>
<dbReference type="RefSeq" id="WP_306960468.1">
    <property type="nucleotide sequence ID" value="NZ_JAUSRG010000003.1"/>
</dbReference>
<evidence type="ECO:0000313" key="3">
    <source>
        <dbReference type="Proteomes" id="UP001230951"/>
    </source>
</evidence>
<dbReference type="Proteomes" id="UP001230951">
    <property type="component" value="Unassembled WGS sequence"/>
</dbReference>
<reference evidence="1 3" key="1">
    <citation type="submission" date="2023-07" db="EMBL/GenBank/DDBJ databases">
        <title>Sorghum-associated microbial communities from plants grown in Nebraska, USA.</title>
        <authorList>
            <person name="Schachtman D."/>
        </authorList>
    </citation>
    <scope>NUCLEOTIDE SEQUENCE</scope>
    <source>
        <strain evidence="1">DS1006</strain>
        <strain evidence="2 3">DS1016</strain>
    </source>
</reference>
<accession>A0AAW8DDR8</accession>
<name>A0AAW8DDR8_9MICC</name>
<dbReference type="EMBL" id="JAUSRG010000003">
    <property type="protein sequence ID" value="MDP9904648.1"/>
    <property type="molecule type" value="Genomic_DNA"/>
</dbReference>
<dbReference type="EMBL" id="JAUSTF010000004">
    <property type="protein sequence ID" value="MDQ0180923.1"/>
    <property type="molecule type" value="Genomic_DNA"/>
</dbReference>
<comment type="caution">
    <text evidence="1">The sequence shown here is derived from an EMBL/GenBank/DDBJ whole genome shotgun (WGS) entry which is preliminary data.</text>
</comment>
<sequence length="391" mass="42808">MSEKNSEGAQARLILPGWVRGLPGDFGLTGPSLLAPRGEGLPMDSAQEGFVAFGEAFDGNDMLLPLARRLVLDISSRRRILFRYGDRPNDAPLLAVEFATAHPDPWWDAVHSRRSCSVLIEGVQGLGRAGPREADTRGWTHAVEVPLQVFAWSEGVGSHAERAGRVHRTEDTVHEGFDFGRGTTPLDARIGALLEDFDFDPRAWPEAAWQRARQTSFYLDARRRWRLAAAEGLPEWLVHIIDTVSLPGALARVPAPVIAAAVGRDWFTLADRSPEELTVATLPGQVPDIESVKEACRIAAAAAPARWALDVYLVTPTADGAIIAVPRQLTLTDGVSARDRQRLSTLLGEPGPPRPIWTEEPAWVSEALGAPLVRPESTAAISWQLHPWQWK</sequence>
<evidence type="ECO:0000313" key="4">
    <source>
        <dbReference type="Proteomes" id="UP001242995"/>
    </source>
</evidence>
<evidence type="ECO:0000313" key="1">
    <source>
        <dbReference type="EMBL" id="MDP9904648.1"/>
    </source>
</evidence>
<dbReference type="Proteomes" id="UP001242995">
    <property type="component" value="Unassembled WGS sequence"/>
</dbReference>
<dbReference type="AlphaFoldDB" id="A0AAW8DDR8"/>
<proteinExistence type="predicted"/>
<organism evidence="1 4">
    <name type="scientific">Arthrobacter bambusae</name>
    <dbReference type="NCBI Taxonomy" id="1338426"/>
    <lineage>
        <taxon>Bacteria</taxon>
        <taxon>Bacillati</taxon>
        <taxon>Actinomycetota</taxon>
        <taxon>Actinomycetes</taxon>
        <taxon>Micrococcales</taxon>
        <taxon>Micrococcaceae</taxon>
        <taxon>Arthrobacter</taxon>
    </lineage>
</organism>
<keyword evidence="3" id="KW-1185">Reference proteome</keyword>